<feature type="compositionally biased region" description="Basic and acidic residues" evidence="1">
    <location>
        <begin position="310"/>
        <end position="333"/>
    </location>
</feature>
<organism evidence="2 3">
    <name type="scientific">Physocladia obscura</name>
    <dbReference type="NCBI Taxonomy" id="109957"/>
    <lineage>
        <taxon>Eukaryota</taxon>
        <taxon>Fungi</taxon>
        <taxon>Fungi incertae sedis</taxon>
        <taxon>Chytridiomycota</taxon>
        <taxon>Chytridiomycota incertae sedis</taxon>
        <taxon>Chytridiomycetes</taxon>
        <taxon>Chytridiales</taxon>
        <taxon>Chytriomycetaceae</taxon>
        <taxon>Physocladia</taxon>
    </lineage>
</organism>
<feature type="region of interest" description="Disordered" evidence="1">
    <location>
        <begin position="99"/>
        <end position="124"/>
    </location>
</feature>
<feature type="region of interest" description="Disordered" evidence="1">
    <location>
        <begin position="1"/>
        <end position="64"/>
    </location>
</feature>
<feature type="region of interest" description="Disordered" evidence="1">
    <location>
        <begin position="191"/>
        <end position="366"/>
    </location>
</feature>
<feature type="compositionally biased region" description="Basic and acidic residues" evidence="1">
    <location>
        <begin position="489"/>
        <end position="513"/>
    </location>
</feature>
<dbReference type="Proteomes" id="UP001211907">
    <property type="component" value="Unassembled WGS sequence"/>
</dbReference>
<name>A0AAD5SUG1_9FUNG</name>
<proteinExistence type="predicted"/>
<feature type="compositionally biased region" description="Basic and acidic residues" evidence="1">
    <location>
        <begin position="419"/>
        <end position="436"/>
    </location>
</feature>
<feature type="region of interest" description="Disordered" evidence="1">
    <location>
        <begin position="462"/>
        <end position="539"/>
    </location>
</feature>
<feature type="compositionally biased region" description="Basic and acidic residues" evidence="1">
    <location>
        <begin position="462"/>
        <end position="479"/>
    </location>
</feature>
<feature type="compositionally biased region" description="Low complexity" evidence="1">
    <location>
        <begin position="42"/>
        <end position="64"/>
    </location>
</feature>
<dbReference type="AlphaFoldDB" id="A0AAD5SUG1"/>
<feature type="compositionally biased region" description="Polar residues" evidence="1">
    <location>
        <begin position="249"/>
        <end position="267"/>
    </location>
</feature>
<evidence type="ECO:0000256" key="1">
    <source>
        <dbReference type="SAM" id="MobiDB-lite"/>
    </source>
</evidence>
<gene>
    <name evidence="2" type="ORF">HK100_003395</name>
</gene>
<feature type="compositionally biased region" description="Polar residues" evidence="1">
    <location>
        <begin position="204"/>
        <end position="231"/>
    </location>
</feature>
<evidence type="ECO:0000313" key="2">
    <source>
        <dbReference type="EMBL" id="KAJ3108709.1"/>
    </source>
</evidence>
<sequence length="539" mass="61044">MPLNEDTENGWQNPQPPRRLKQLPPAVRSDGGRYMPPNKSEQLLQQQSQVRQQPQLQTQQQSQLRTQQQSQLRIQQQSQIRTQQQSQLRIQQQSQLRTQQQSSLRQEQNRFDYENKVTVSGNARQRNEELYRSYNLANDDSFNQDTVLNNAKDSEITSPELENIESYRNLNSMKNDPGSIRQLEQGFARGNARKSFQNRKRPNNNESENNRISQNFPIQANDLGSNNYSTNIRDRESAAATRKNKWDSNRTNLTAATSTAGVRTSVSVDRHRQPYSARTSPNRTSRSARASPIANSSRASPITNSPRQSENTRRDGSRDGGDGNMETRRETSRGRTAVGRDNQPVPPPRDISSRMNRRESQSVDRFPVAGGSAVVVGASRLRTGGSFDGNEISRGNSGDRALREYRDNVPLEMASVVREAPRRDRSSRMNRRESQSGERFVATGGDVAVAGSARLRTEEGFDDKEIPGEGVQRDYRENAPPDNVSVVRETPRRNRSEARARRVTRDMSARENFSRPPRNTSRAREGGNSVPRTRGIQDI</sequence>
<feature type="compositionally biased region" description="Polar residues" evidence="1">
    <location>
        <begin position="276"/>
        <end position="309"/>
    </location>
</feature>
<dbReference type="EMBL" id="JADGJH010001845">
    <property type="protein sequence ID" value="KAJ3108709.1"/>
    <property type="molecule type" value="Genomic_DNA"/>
</dbReference>
<evidence type="ECO:0000313" key="3">
    <source>
        <dbReference type="Proteomes" id="UP001211907"/>
    </source>
</evidence>
<protein>
    <submittedName>
        <fullName evidence="2">Uncharacterized protein</fullName>
    </submittedName>
</protein>
<keyword evidence="3" id="KW-1185">Reference proteome</keyword>
<comment type="caution">
    <text evidence="2">The sequence shown here is derived from an EMBL/GenBank/DDBJ whole genome shotgun (WGS) entry which is preliminary data.</text>
</comment>
<reference evidence="2" key="1">
    <citation type="submission" date="2020-05" db="EMBL/GenBank/DDBJ databases">
        <title>Phylogenomic resolution of chytrid fungi.</title>
        <authorList>
            <person name="Stajich J.E."/>
            <person name="Amses K."/>
            <person name="Simmons R."/>
            <person name="Seto K."/>
            <person name="Myers J."/>
            <person name="Bonds A."/>
            <person name="Quandt C.A."/>
            <person name="Barry K."/>
            <person name="Liu P."/>
            <person name="Grigoriev I."/>
            <person name="Longcore J.E."/>
            <person name="James T.Y."/>
        </authorList>
    </citation>
    <scope>NUCLEOTIDE SEQUENCE</scope>
    <source>
        <strain evidence="2">JEL0513</strain>
    </source>
</reference>
<feature type="region of interest" description="Disordered" evidence="1">
    <location>
        <begin position="418"/>
        <end position="438"/>
    </location>
</feature>
<accession>A0AAD5SUG1</accession>